<organism evidence="1 2">
    <name type="scientific">Microvirga tunisiensis</name>
    <dbReference type="NCBI Taxonomy" id="2108360"/>
    <lineage>
        <taxon>Bacteria</taxon>
        <taxon>Pseudomonadati</taxon>
        <taxon>Pseudomonadota</taxon>
        <taxon>Alphaproteobacteria</taxon>
        <taxon>Hyphomicrobiales</taxon>
        <taxon>Methylobacteriaceae</taxon>
        <taxon>Microvirga</taxon>
    </lineage>
</organism>
<dbReference type="OrthoDB" id="5655881at2"/>
<dbReference type="EMBL" id="VOSK01000374">
    <property type="protein sequence ID" value="MPR30466.1"/>
    <property type="molecule type" value="Genomic_DNA"/>
</dbReference>
<evidence type="ECO:0000313" key="1">
    <source>
        <dbReference type="EMBL" id="MPR30466.1"/>
    </source>
</evidence>
<name>A0A5N7N4T5_9HYPH</name>
<dbReference type="AlphaFoldDB" id="A0A5N7N4T5"/>
<gene>
    <name evidence="1" type="ORF">FS320_37015</name>
</gene>
<comment type="caution">
    <text evidence="1">The sequence shown here is derived from an EMBL/GenBank/DDBJ whole genome shotgun (WGS) entry which is preliminary data.</text>
</comment>
<accession>A0A5N7N4T5</accession>
<sequence>MNQAEAARLVGVCRQTLHDAVQHIDTEDPEGLHDRAGS</sequence>
<proteinExistence type="predicted"/>
<dbReference type="RefSeq" id="WP_152717305.1">
    <property type="nucleotide sequence ID" value="NZ_VOSJ01000408.1"/>
</dbReference>
<evidence type="ECO:0000313" key="2">
    <source>
        <dbReference type="Proteomes" id="UP000403266"/>
    </source>
</evidence>
<dbReference type="Proteomes" id="UP000403266">
    <property type="component" value="Unassembled WGS sequence"/>
</dbReference>
<keyword evidence="2" id="KW-1185">Reference proteome</keyword>
<reference evidence="1 2" key="1">
    <citation type="journal article" date="2019" name="Syst. Appl. Microbiol.">
        <title>Microvirga tunisiensis sp. nov., a root nodule symbiotic bacterium isolated from Lupinus micranthus and L. luteus grown in Northern Tunisia.</title>
        <authorList>
            <person name="Msaddak A."/>
            <person name="Rejili M."/>
            <person name="Duran D."/>
            <person name="Mars M."/>
            <person name="Palacios J.M."/>
            <person name="Ruiz-Argueso T."/>
            <person name="Rey L."/>
            <person name="Imperial J."/>
        </authorList>
    </citation>
    <scope>NUCLEOTIDE SEQUENCE [LARGE SCALE GENOMIC DNA]</scope>
    <source>
        <strain evidence="1 2">Lmie10</strain>
    </source>
</reference>
<protein>
    <submittedName>
        <fullName evidence="1">Helix-turn-helix domain-containing protein</fullName>
    </submittedName>
</protein>